<evidence type="ECO:0000313" key="4">
    <source>
        <dbReference type="Proteomes" id="UP000535511"/>
    </source>
</evidence>
<gene>
    <name evidence="3" type="ORF">BJZ21_002150</name>
</gene>
<dbReference type="Pfam" id="PF06724">
    <property type="entry name" value="DUF1206"/>
    <property type="match status" value="3"/>
</dbReference>
<name>A0A7Y9JAT3_9ACTN</name>
<feature type="transmembrane region" description="Helical" evidence="1">
    <location>
        <begin position="24"/>
        <end position="44"/>
    </location>
</feature>
<feature type="domain" description="DUF1206" evidence="2">
    <location>
        <begin position="27"/>
        <end position="94"/>
    </location>
</feature>
<feature type="transmembrane region" description="Helical" evidence="1">
    <location>
        <begin position="110"/>
        <end position="130"/>
    </location>
</feature>
<dbReference type="InterPro" id="IPR009597">
    <property type="entry name" value="DUF1206"/>
</dbReference>
<accession>A0A7Y9JAT3</accession>
<keyword evidence="1" id="KW-1133">Transmembrane helix</keyword>
<feature type="transmembrane region" description="Helical" evidence="1">
    <location>
        <begin position="249"/>
        <end position="270"/>
    </location>
</feature>
<evidence type="ECO:0000256" key="1">
    <source>
        <dbReference type="SAM" id="Phobius"/>
    </source>
</evidence>
<feature type="domain" description="DUF1206" evidence="2">
    <location>
        <begin position="113"/>
        <end position="180"/>
    </location>
</feature>
<comment type="caution">
    <text evidence="3">The sequence shown here is derived from an EMBL/GenBank/DDBJ whole genome shotgun (WGS) entry which is preliminary data.</text>
</comment>
<keyword evidence="1" id="KW-0472">Membrane</keyword>
<keyword evidence="1" id="KW-0812">Transmembrane</keyword>
<reference evidence="3 4" key="1">
    <citation type="submission" date="2020-07" db="EMBL/GenBank/DDBJ databases">
        <title>Sequencing the genomes of 1000 actinobacteria strains.</title>
        <authorList>
            <person name="Klenk H.-P."/>
        </authorList>
    </citation>
    <scope>NUCLEOTIDE SEQUENCE [LARGE SCALE GENOMIC DNA]</scope>
    <source>
        <strain evidence="3 4">DSM 21350</strain>
    </source>
</reference>
<evidence type="ECO:0000313" key="3">
    <source>
        <dbReference type="EMBL" id="NYD42067.1"/>
    </source>
</evidence>
<sequence>MGDMAQSAQAMGRRANGEEWLDRAIRFGFVVYGVVHLVVAWLALELAFGDHSGSASSTGALNKMAHTTFGGVLVWLVALGMLALVVWRLLDAAFGHKEESDGGKRARKRLVALGKAVIYGAIALSAFRIATSPAHQSKKGGGTDDTTATIMHWPGGPFIVGLLGLAVIAYGLNLARRAWTEKFREHLDAEGQSGEAGRAYIKFGKAGYTAKGVAFVIVGGLFCYAALTHNAKKSGGLDVALHKVLQQPFGQWLLALIALGIGCYGLFCFARARHLSR</sequence>
<protein>
    <recommendedName>
        <fullName evidence="2">DUF1206 domain-containing protein</fullName>
    </recommendedName>
</protein>
<evidence type="ECO:0000259" key="2">
    <source>
        <dbReference type="Pfam" id="PF06724"/>
    </source>
</evidence>
<dbReference type="AlphaFoldDB" id="A0A7Y9JAT3"/>
<dbReference type="RefSeq" id="WP_179663745.1">
    <property type="nucleotide sequence ID" value="NZ_JACCBG010000001.1"/>
</dbReference>
<feature type="transmembrane region" description="Helical" evidence="1">
    <location>
        <begin position="150"/>
        <end position="172"/>
    </location>
</feature>
<feature type="transmembrane region" description="Helical" evidence="1">
    <location>
        <begin position="64"/>
        <end position="90"/>
    </location>
</feature>
<keyword evidence="4" id="KW-1185">Reference proteome</keyword>
<feature type="transmembrane region" description="Helical" evidence="1">
    <location>
        <begin position="208"/>
        <end position="229"/>
    </location>
</feature>
<dbReference type="EMBL" id="JACCBG010000001">
    <property type="protein sequence ID" value="NYD42067.1"/>
    <property type="molecule type" value="Genomic_DNA"/>
</dbReference>
<feature type="domain" description="DUF1206" evidence="2">
    <location>
        <begin position="206"/>
        <end position="273"/>
    </location>
</feature>
<proteinExistence type="predicted"/>
<organism evidence="3 4">
    <name type="scientific">Nocardioides panaciterrulae</name>
    <dbReference type="NCBI Taxonomy" id="661492"/>
    <lineage>
        <taxon>Bacteria</taxon>
        <taxon>Bacillati</taxon>
        <taxon>Actinomycetota</taxon>
        <taxon>Actinomycetes</taxon>
        <taxon>Propionibacteriales</taxon>
        <taxon>Nocardioidaceae</taxon>
        <taxon>Nocardioides</taxon>
    </lineage>
</organism>
<dbReference type="Proteomes" id="UP000535511">
    <property type="component" value="Unassembled WGS sequence"/>
</dbReference>